<dbReference type="CDD" id="cd05325">
    <property type="entry name" value="carb_red_sniffer_like_SDR_c"/>
    <property type="match status" value="1"/>
</dbReference>
<comment type="caution">
    <text evidence="4">The sequence shown here is derived from an EMBL/GenBank/DDBJ whole genome shotgun (WGS) entry which is preliminary data.</text>
</comment>
<dbReference type="InterPro" id="IPR002347">
    <property type="entry name" value="SDR_fam"/>
</dbReference>
<dbReference type="Pfam" id="PF00106">
    <property type="entry name" value="adh_short"/>
    <property type="match status" value="1"/>
</dbReference>
<sequence length="248" mass="26445">MSPIVYLISGANRGIGLGLVEVLAKRVDIVVFAGARSPSTATKLRALAEAHPGKVHVIKLTSADRTDNEAAIAEVKRVASRLDVVIANAGISDCYATGLQVPPEAMISHFEVNVNGPLVLFQSAYQLMRASTSTPKFVPVSSIGGTISLGATFPGNIYPYGASKAALNWVSRKLHNDHLEFIVFPINPGGVETDMIRTALKTEKWMQGSTPFATPKQSATDILSIIDKATRESVGGRFMDVGGETLPW</sequence>
<dbReference type="PANTHER" id="PTHR43544:SF7">
    <property type="entry name" value="NADB-LER2"/>
    <property type="match status" value="1"/>
</dbReference>
<dbReference type="PANTHER" id="PTHR43544">
    <property type="entry name" value="SHORT-CHAIN DEHYDROGENASE/REDUCTASE"/>
    <property type="match status" value="1"/>
</dbReference>
<evidence type="ECO:0000256" key="2">
    <source>
        <dbReference type="ARBA" id="ARBA00022857"/>
    </source>
</evidence>
<gene>
    <name evidence="4" type="ORF">BD626DRAFT_555473</name>
</gene>
<reference evidence="4 5" key="1">
    <citation type="journal article" date="2019" name="New Phytol.">
        <title>Comparative genomics reveals unique wood-decay strategies and fruiting body development in the Schizophyllaceae.</title>
        <authorList>
            <person name="Almasi E."/>
            <person name="Sahu N."/>
            <person name="Krizsan K."/>
            <person name="Balint B."/>
            <person name="Kovacs G.M."/>
            <person name="Kiss B."/>
            <person name="Cseklye J."/>
            <person name="Drula E."/>
            <person name="Henrissat B."/>
            <person name="Nagy I."/>
            <person name="Chovatia M."/>
            <person name="Adam C."/>
            <person name="LaButti K."/>
            <person name="Lipzen A."/>
            <person name="Riley R."/>
            <person name="Grigoriev I.V."/>
            <person name="Nagy L.G."/>
        </authorList>
    </citation>
    <scope>NUCLEOTIDE SEQUENCE [LARGE SCALE GENOMIC DNA]</scope>
    <source>
        <strain evidence="4 5">NL-1724</strain>
    </source>
</reference>
<comment type="similarity">
    <text evidence="1">Belongs to the short-chain dehydrogenases/reductases (SDR) family.</text>
</comment>
<proteinExistence type="inferred from homology"/>
<keyword evidence="3" id="KW-0560">Oxidoreductase</keyword>
<dbReference type="PRINTS" id="PR00081">
    <property type="entry name" value="GDHRDH"/>
</dbReference>
<evidence type="ECO:0000256" key="3">
    <source>
        <dbReference type="ARBA" id="ARBA00023002"/>
    </source>
</evidence>
<keyword evidence="5" id="KW-1185">Reference proteome</keyword>
<dbReference type="InterPro" id="IPR036291">
    <property type="entry name" value="NAD(P)-bd_dom_sf"/>
</dbReference>
<dbReference type="AlphaFoldDB" id="A0A550CPH6"/>
<accession>A0A550CPH6</accession>
<dbReference type="SUPFAM" id="SSF51735">
    <property type="entry name" value="NAD(P)-binding Rossmann-fold domains"/>
    <property type="match status" value="1"/>
</dbReference>
<dbReference type="GO" id="GO:0016491">
    <property type="term" value="F:oxidoreductase activity"/>
    <property type="evidence" value="ECO:0007669"/>
    <property type="project" value="UniProtKB-KW"/>
</dbReference>
<evidence type="ECO:0000256" key="1">
    <source>
        <dbReference type="ARBA" id="ARBA00006484"/>
    </source>
</evidence>
<dbReference type="EMBL" id="VDMD01000003">
    <property type="protein sequence ID" value="TRM66700.1"/>
    <property type="molecule type" value="Genomic_DNA"/>
</dbReference>
<dbReference type="PROSITE" id="PS00061">
    <property type="entry name" value="ADH_SHORT"/>
    <property type="match status" value="1"/>
</dbReference>
<organism evidence="4 5">
    <name type="scientific">Schizophyllum amplum</name>
    <dbReference type="NCBI Taxonomy" id="97359"/>
    <lineage>
        <taxon>Eukaryota</taxon>
        <taxon>Fungi</taxon>
        <taxon>Dikarya</taxon>
        <taxon>Basidiomycota</taxon>
        <taxon>Agaricomycotina</taxon>
        <taxon>Agaricomycetes</taxon>
        <taxon>Agaricomycetidae</taxon>
        <taxon>Agaricales</taxon>
        <taxon>Schizophyllaceae</taxon>
        <taxon>Schizophyllum</taxon>
    </lineage>
</organism>
<evidence type="ECO:0000313" key="5">
    <source>
        <dbReference type="Proteomes" id="UP000320762"/>
    </source>
</evidence>
<dbReference type="Gene3D" id="3.40.50.720">
    <property type="entry name" value="NAD(P)-binding Rossmann-like Domain"/>
    <property type="match status" value="1"/>
</dbReference>
<protein>
    <submittedName>
        <fullName evidence="4">NAD(P)-binding protein</fullName>
    </submittedName>
</protein>
<dbReference type="InterPro" id="IPR051468">
    <property type="entry name" value="Fungal_SecMetab_SDRs"/>
</dbReference>
<dbReference type="Proteomes" id="UP000320762">
    <property type="component" value="Unassembled WGS sequence"/>
</dbReference>
<evidence type="ECO:0000313" key="4">
    <source>
        <dbReference type="EMBL" id="TRM66700.1"/>
    </source>
</evidence>
<dbReference type="GO" id="GO:0005737">
    <property type="term" value="C:cytoplasm"/>
    <property type="evidence" value="ECO:0007669"/>
    <property type="project" value="TreeGrafter"/>
</dbReference>
<name>A0A550CPH6_9AGAR</name>
<keyword evidence="2" id="KW-0521">NADP</keyword>
<dbReference type="InterPro" id="IPR020904">
    <property type="entry name" value="Sc_DH/Rdtase_CS"/>
</dbReference>
<dbReference type="OrthoDB" id="9876299at2759"/>